<gene>
    <name evidence="1" type="ORF">STIAU_1405</name>
</gene>
<protein>
    <submittedName>
        <fullName evidence="1">Uncharacterized protein</fullName>
    </submittedName>
</protein>
<comment type="caution">
    <text evidence="1">The sequence shown here is derived from an EMBL/GenBank/DDBJ whole genome shotgun (WGS) entry which is preliminary data.</text>
</comment>
<sequence length="14" mass="1561">MTRGYVKSHRGLVG</sequence>
<organism evidence="1 2">
    <name type="scientific">Stigmatella aurantiaca (strain DW4/3-1)</name>
    <dbReference type="NCBI Taxonomy" id="378806"/>
    <lineage>
        <taxon>Bacteria</taxon>
        <taxon>Pseudomonadati</taxon>
        <taxon>Myxococcota</taxon>
        <taxon>Myxococcia</taxon>
        <taxon>Myxococcales</taxon>
        <taxon>Cystobacterineae</taxon>
        <taxon>Archangiaceae</taxon>
        <taxon>Stigmatella</taxon>
    </lineage>
</organism>
<dbReference type="EMBL" id="AAMD01000108">
    <property type="protein sequence ID" value="EAU64668.1"/>
    <property type="molecule type" value="Genomic_DNA"/>
</dbReference>
<feature type="non-terminal residue" evidence="1">
    <location>
        <position position="14"/>
    </location>
</feature>
<accession>Q08VY5</accession>
<name>Q08VY5_STIAD</name>
<evidence type="ECO:0000313" key="1">
    <source>
        <dbReference type="EMBL" id="EAU64668.1"/>
    </source>
</evidence>
<evidence type="ECO:0000313" key="2">
    <source>
        <dbReference type="Proteomes" id="UP000032702"/>
    </source>
</evidence>
<dbReference type="Proteomes" id="UP000032702">
    <property type="component" value="Unassembled WGS sequence"/>
</dbReference>
<proteinExistence type="predicted"/>
<reference evidence="1 2" key="1">
    <citation type="submission" date="2006-04" db="EMBL/GenBank/DDBJ databases">
        <authorList>
            <person name="Nierman W.C."/>
        </authorList>
    </citation>
    <scope>NUCLEOTIDE SEQUENCE [LARGE SCALE GENOMIC DNA]</scope>
    <source>
        <strain evidence="1 2">DW4/3-1</strain>
    </source>
</reference>